<feature type="non-terminal residue" evidence="1">
    <location>
        <position position="45"/>
    </location>
</feature>
<dbReference type="EMBL" id="UINC01179515">
    <property type="protein sequence ID" value="SVD88230.1"/>
    <property type="molecule type" value="Genomic_DNA"/>
</dbReference>
<proteinExistence type="predicted"/>
<accession>A0A382YYS1</accession>
<organism evidence="1">
    <name type="scientific">marine metagenome</name>
    <dbReference type="NCBI Taxonomy" id="408172"/>
    <lineage>
        <taxon>unclassified sequences</taxon>
        <taxon>metagenomes</taxon>
        <taxon>ecological metagenomes</taxon>
    </lineage>
</organism>
<evidence type="ECO:0000313" key="1">
    <source>
        <dbReference type="EMBL" id="SVD88230.1"/>
    </source>
</evidence>
<gene>
    <name evidence="1" type="ORF">METZ01_LOCUS441084</name>
</gene>
<name>A0A382YYS1_9ZZZZ</name>
<sequence>MTTKITNLLKVSLAHLGEEELEEVRSAFEYGYFGLAYNVDEFETQ</sequence>
<protein>
    <submittedName>
        <fullName evidence="1">Uncharacterized protein</fullName>
    </submittedName>
</protein>
<dbReference type="AlphaFoldDB" id="A0A382YYS1"/>
<reference evidence="1" key="1">
    <citation type="submission" date="2018-05" db="EMBL/GenBank/DDBJ databases">
        <authorList>
            <person name="Lanie J.A."/>
            <person name="Ng W.-L."/>
            <person name="Kazmierczak K.M."/>
            <person name="Andrzejewski T.M."/>
            <person name="Davidsen T.M."/>
            <person name="Wayne K.J."/>
            <person name="Tettelin H."/>
            <person name="Glass J.I."/>
            <person name="Rusch D."/>
            <person name="Podicherti R."/>
            <person name="Tsui H.-C.T."/>
            <person name="Winkler M.E."/>
        </authorList>
    </citation>
    <scope>NUCLEOTIDE SEQUENCE</scope>
</reference>